<dbReference type="Proteomes" id="UP000324222">
    <property type="component" value="Unassembled WGS sequence"/>
</dbReference>
<feature type="region of interest" description="Disordered" evidence="1">
    <location>
        <begin position="28"/>
        <end position="65"/>
    </location>
</feature>
<sequence length="99" mass="10951">MGDLTSVPTKHQVTRFLQAFTEYRARVNTATHHPGRPPRQSRLPDPGAPPARCQPRPATIHPQPVLSTTAITSFRSAAADRYPATLPQTRGSDWRLRGT</sequence>
<gene>
    <name evidence="2" type="ORF">E2C01_054601</name>
</gene>
<dbReference type="AlphaFoldDB" id="A0A5B7GP39"/>
<comment type="caution">
    <text evidence="2">The sequence shown here is derived from an EMBL/GenBank/DDBJ whole genome shotgun (WGS) entry which is preliminary data.</text>
</comment>
<proteinExistence type="predicted"/>
<organism evidence="2 3">
    <name type="scientific">Portunus trituberculatus</name>
    <name type="common">Swimming crab</name>
    <name type="synonym">Neptunus trituberculatus</name>
    <dbReference type="NCBI Taxonomy" id="210409"/>
    <lineage>
        <taxon>Eukaryota</taxon>
        <taxon>Metazoa</taxon>
        <taxon>Ecdysozoa</taxon>
        <taxon>Arthropoda</taxon>
        <taxon>Crustacea</taxon>
        <taxon>Multicrustacea</taxon>
        <taxon>Malacostraca</taxon>
        <taxon>Eumalacostraca</taxon>
        <taxon>Eucarida</taxon>
        <taxon>Decapoda</taxon>
        <taxon>Pleocyemata</taxon>
        <taxon>Brachyura</taxon>
        <taxon>Eubrachyura</taxon>
        <taxon>Portunoidea</taxon>
        <taxon>Portunidae</taxon>
        <taxon>Portuninae</taxon>
        <taxon>Portunus</taxon>
    </lineage>
</organism>
<evidence type="ECO:0000256" key="1">
    <source>
        <dbReference type="SAM" id="MobiDB-lite"/>
    </source>
</evidence>
<evidence type="ECO:0000313" key="2">
    <source>
        <dbReference type="EMBL" id="MPC60552.1"/>
    </source>
</evidence>
<accession>A0A5B7GP39</accession>
<reference evidence="2 3" key="1">
    <citation type="submission" date="2019-05" db="EMBL/GenBank/DDBJ databases">
        <title>Another draft genome of Portunus trituberculatus and its Hox gene families provides insights of decapod evolution.</title>
        <authorList>
            <person name="Jeong J.-H."/>
            <person name="Song I."/>
            <person name="Kim S."/>
            <person name="Choi T."/>
            <person name="Kim D."/>
            <person name="Ryu S."/>
            <person name="Kim W."/>
        </authorList>
    </citation>
    <scope>NUCLEOTIDE SEQUENCE [LARGE SCALE GENOMIC DNA]</scope>
    <source>
        <tissue evidence="2">Muscle</tissue>
    </source>
</reference>
<keyword evidence="3" id="KW-1185">Reference proteome</keyword>
<name>A0A5B7GP39_PORTR</name>
<protein>
    <submittedName>
        <fullName evidence="2">Uncharacterized protein</fullName>
    </submittedName>
</protein>
<dbReference type="EMBL" id="VSRR010017651">
    <property type="protein sequence ID" value="MPC60552.1"/>
    <property type="molecule type" value="Genomic_DNA"/>
</dbReference>
<evidence type="ECO:0000313" key="3">
    <source>
        <dbReference type="Proteomes" id="UP000324222"/>
    </source>
</evidence>